<keyword evidence="1" id="KW-1133">Transmembrane helix</keyword>
<feature type="transmembrane region" description="Helical" evidence="1">
    <location>
        <begin position="147"/>
        <end position="165"/>
    </location>
</feature>
<dbReference type="GO" id="GO:0005886">
    <property type="term" value="C:plasma membrane"/>
    <property type="evidence" value="ECO:0007669"/>
    <property type="project" value="TreeGrafter"/>
</dbReference>
<evidence type="ECO:0000313" key="2">
    <source>
        <dbReference type="EMBL" id="GCA67005.1"/>
    </source>
</evidence>
<dbReference type="EMBL" id="BHGK01000001">
    <property type="protein sequence ID" value="GCA67005.1"/>
    <property type="molecule type" value="Genomic_DNA"/>
</dbReference>
<keyword evidence="1" id="KW-0472">Membrane</keyword>
<dbReference type="PANTHER" id="PTHR32502">
    <property type="entry name" value="N-ACETYLGALACTOSAMINE PERMEASE II COMPONENT-RELATED"/>
    <property type="match status" value="1"/>
</dbReference>
<dbReference type="AlphaFoldDB" id="A0A391P0V0"/>
<dbReference type="GO" id="GO:0009401">
    <property type="term" value="P:phosphoenolpyruvate-dependent sugar phosphotransferase system"/>
    <property type="evidence" value="ECO:0007669"/>
    <property type="project" value="InterPro"/>
</dbReference>
<evidence type="ECO:0000313" key="3">
    <source>
        <dbReference type="Proteomes" id="UP000265643"/>
    </source>
</evidence>
<protein>
    <recommendedName>
        <fullName evidence="4">PTS fructose transporter subunit IID</fullName>
    </recommendedName>
</protein>
<reference evidence="3" key="1">
    <citation type="submission" date="2018-09" db="EMBL/GenBank/DDBJ databases">
        <title>Draft Genome Sequence of Mediterraneibacter sp. KCTC 15684.</title>
        <authorList>
            <person name="Kim J.S."/>
            <person name="Han K.I."/>
            <person name="Suh M.K."/>
            <person name="Lee K.C."/>
            <person name="Eom M.K."/>
            <person name="Lee J.H."/>
            <person name="Park S.H."/>
            <person name="Kang S.W."/>
            <person name="Park J.E."/>
            <person name="Oh B.S."/>
            <person name="Yu S.Y."/>
            <person name="Choi S.H."/>
            <person name="Lee D.H."/>
            <person name="Yoon H."/>
            <person name="Kim B."/>
            <person name="Yang S.J."/>
            <person name="Lee J.S."/>
        </authorList>
    </citation>
    <scope>NUCLEOTIDE SEQUENCE [LARGE SCALE GENOMIC DNA]</scope>
    <source>
        <strain evidence="3">KCTC 15684</strain>
    </source>
</reference>
<evidence type="ECO:0008006" key="4">
    <source>
        <dbReference type="Google" id="ProtNLM"/>
    </source>
</evidence>
<dbReference type="InterPro" id="IPR050303">
    <property type="entry name" value="GatZ_KbaZ_carbometab"/>
</dbReference>
<dbReference type="PROSITE" id="PS51108">
    <property type="entry name" value="PTS_EIID"/>
    <property type="match status" value="1"/>
</dbReference>
<feature type="transmembrane region" description="Helical" evidence="1">
    <location>
        <begin position="252"/>
        <end position="272"/>
    </location>
</feature>
<organism evidence="2 3">
    <name type="scientific">Mediterraneibacter butyricigenes</name>
    <dbReference type="NCBI Taxonomy" id="2316025"/>
    <lineage>
        <taxon>Bacteria</taxon>
        <taxon>Bacillati</taxon>
        <taxon>Bacillota</taxon>
        <taxon>Clostridia</taxon>
        <taxon>Lachnospirales</taxon>
        <taxon>Lachnospiraceae</taxon>
        <taxon>Mediterraneibacter</taxon>
    </lineage>
</organism>
<feature type="transmembrane region" description="Helical" evidence="1">
    <location>
        <begin position="186"/>
        <end position="204"/>
    </location>
</feature>
<dbReference type="Proteomes" id="UP000265643">
    <property type="component" value="Unassembled WGS sequence"/>
</dbReference>
<dbReference type="Pfam" id="PF03613">
    <property type="entry name" value="EIID-AGA"/>
    <property type="match status" value="1"/>
</dbReference>
<dbReference type="RefSeq" id="WP_119297943.1">
    <property type="nucleotide sequence ID" value="NZ_BHGK01000001.1"/>
</dbReference>
<gene>
    <name evidence="2" type="ORF">KGMB01110_14410</name>
</gene>
<accession>A0A391P0V0</accession>
<comment type="caution">
    <text evidence="2">The sequence shown here is derived from an EMBL/GenBank/DDBJ whole genome shotgun (WGS) entry which is preliminary data.</text>
</comment>
<sequence>MAELKKQLDKKTLVKAWALTYSSETCYNYERLQALGNTNQMITVVRKLYDTEEEQVEALKKYMVFFNTEPSWMGTVIHGITISMEEQIANGAEITGEDVNALRTGLMGPMAGIGDTISQAVCYPILAGICCSFALDGNYAGPIMFEIVYKVLMILFGYNCFMLGYKQGRSAIVQLLQSGVIDRITEAFSIVGLIVVGNMAYSRVTVSCPLKFMSGNVEVVVQDMFDTLLPGVIPLVITMLVWWMIGKKKMNPTVVIGIIFVFGIVCSLLGILGQTAA</sequence>
<dbReference type="InterPro" id="IPR004704">
    <property type="entry name" value="PTS_IID_man"/>
</dbReference>
<proteinExistence type="predicted"/>
<keyword evidence="1" id="KW-0812">Transmembrane</keyword>
<dbReference type="PANTHER" id="PTHR32502:SF23">
    <property type="entry name" value="TRANSPORT PROTEIN, PTS SYSTEM"/>
    <property type="match status" value="1"/>
</dbReference>
<name>A0A391P0V0_9FIRM</name>
<keyword evidence="3" id="KW-1185">Reference proteome</keyword>
<feature type="transmembrane region" description="Helical" evidence="1">
    <location>
        <begin position="224"/>
        <end position="245"/>
    </location>
</feature>
<evidence type="ECO:0000256" key="1">
    <source>
        <dbReference type="SAM" id="Phobius"/>
    </source>
</evidence>